<protein>
    <recommendedName>
        <fullName evidence="1">HDOD domain-containing protein</fullName>
    </recommendedName>
</protein>
<dbReference type="InterPro" id="IPR014627">
    <property type="entry name" value="UCP036888_HDGYP-like"/>
</dbReference>
<comment type="caution">
    <text evidence="2">The sequence shown here is derived from an EMBL/GenBank/DDBJ whole genome shotgun (WGS) entry which is preliminary data.</text>
</comment>
<dbReference type="InterPro" id="IPR013976">
    <property type="entry name" value="HDOD"/>
</dbReference>
<dbReference type="PANTHER" id="PTHR33525:SF3">
    <property type="entry name" value="RIBONUCLEASE Y"/>
    <property type="match status" value="1"/>
</dbReference>
<dbReference type="InterPro" id="IPR036754">
    <property type="entry name" value="YbaK/aa-tRNA-synt-asso_dom_sf"/>
</dbReference>
<reference evidence="2 3" key="1">
    <citation type="submission" date="2006-03" db="EMBL/GenBank/DDBJ databases">
        <authorList>
            <person name="Pinhassi J."/>
            <person name="Pedros-Alio C."/>
            <person name="Ferriera S."/>
            <person name="Johnson J."/>
            <person name="Kravitz S."/>
            <person name="Halpern A."/>
            <person name="Remington K."/>
            <person name="Beeson K."/>
            <person name="Tran B."/>
            <person name="Rogers Y.-H."/>
            <person name="Friedman R."/>
            <person name="Venter J.C."/>
        </authorList>
    </citation>
    <scope>NUCLEOTIDE SEQUENCE [LARGE SCALE GENOMIC DNA]</scope>
    <source>
        <strain evidence="2 3">RED65</strain>
    </source>
</reference>
<dbReference type="PIRSF" id="PIRSF036888">
    <property type="entry name" value="HDGYPm_UCP036888"/>
    <property type="match status" value="1"/>
</dbReference>
<feature type="domain" description="HDOD" evidence="1">
    <location>
        <begin position="194"/>
        <end position="394"/>
    </location>
</feature>
<sequence>MGLPSRIQKVLDEWKVTYQVSANESVPITSSVYRMPGLTENSAQLSILEDEHGRIQVIFPASQILDLNKVFTLTARQFKPVDQASVQRLCQGLNLESLPALPQITGLETYVDQHLLEQDQIDIIIDGEQQLQMEKTDFQTMVSSARIGDYCSKPPVPVTPDKDWTQKDIAQINQAVKTFTQLRIHQRLEETLDIPPMPETARDIIDLRMDPDAETEQLAKLVQRDPGLAAQVISWANSPYYGISGTITSVQEAVIRVLGFDLVINLALGLSLGRTLSVPKEGPQGYTPYWQQSVYTAALTSELIRAMPSEKRPSQGMAYLCGLLHNFGFLILAHVFPPHFQLVSRHMEANPHINRYYIEQHLMHITREQISSNLLKHWGLPDDVCVAIRNQNEPGYRGEHAELALLLFVASRLLSVERLNDAPAEAIPQEVKDYLQLDDTKVQGALEKVLDSQEDLQEMARQLEA</sequence>
<dbReference type="OrthoDB" id="7001648at2"/>
<evidence type="ECO:0000259" key="1">
    <source>
        <dbReference type="PROSITE" id="PS51833"/>
    </source>
</evidence>
<dbReference type="AlphaFoldDB" id="Q1N404"/>
<name>Q1N404_9GAMM</name>
<dbReference type="STRING" id="207949.RED65_15232"/>
<keyword evidence="3" id="KW-1185">Reference proteome</keyword>
<dbReference type="PANTHER" id="PTHR33525">
    <property type="match status" value="1"/>
</dbReference>
<evidence type="ECO:0000313" key="3">
    <source>
        <dbReference type="Proteomes" id="UP000004263"/>
    </source>
</evidence>
<dbReference type="GO" id="GO:0002161">
    <property type="term" value="F:aminoacyl-tRNA deacylase activity"/>
    <property type="evidence" value="ECO:0007669"/>
    <property type="project" value="InterPro"/>
</dbReference>
<dbReference type="InterPro" id="IPR052340">
    <property type="entry name" value="RNase_Y/CdgJ"/>
</dbReference>
<dbReference type="HOGENOM" id="CLU_046996_0_0_6"/>
<gene>
    <name evidence="2" type="ORF">RED65_15232</name>
</gene>
<dbReference type="Gene3D" id="1.10.3210.10">
    <property type="entry name" value="Hypothetical protein af1432"/>
    <property type="match status" value="1"/>
</dbReference>
<dbReference type="Proteomes" id="UP000004263">
    <property type="component" value="Unassembled WGS sequence"/>
</dbReference>
<dbReference type="EMBL" id="AAQH01000003">
    <property type="protein sequence ID" value="EAT13061.1"/>
    <property type="molecule type" value="Genomic_DNA"/>
</dbReference>
<evidence type="ECO:0000313" key="2">
    <source>
        <dbReference type="EMBL" id="EAT13061.1"/>
    </source>
</evidence>
<dbReference type="SUPFAM" id="SSF109604">
    <property type="entry name" value="HD-domain/PDEase-like"/>
    <property type="match status" value="1"/>
</dbReference>
<proteinExistence type="predicted"/>
<organism evidence="2 3">
    <name type="scientific">Bermanella marisrubri</name>
    <dbReference type="NCBI Taxonomy" id="207949"/>
    <lineage>
        <taxon>Bacteria</taxon>
        <taxon>Pseudomonadati</taxon>
        <taxon>Pseudomonadota</taxon>
        <taxon>Gammaproteobacteria</taxon>
        <taxon>Oceanospirillales</taxon>
        <taxon>Oceanospirillaceae</taxon>
        <taxon>Bermanella</taxon>
    </lineage>
</organism>
<accession>Q1N404</accession>
<dbReference type="Pfam" id="PF08668">
    <property type="entry name" value="HDOD"/>
    <property type="match status" value="1"/>
</dbReference>
<dbReference type="PROSITE" id="PS51833">
    <property type="entry name" value="HDOD"/>
    <property type="match status" value="1"/>
</dbReference>
<dbReference type="Gene3D" id="3.90.960.10">
    <property type="entry name" value="YbaK/aminoacyl-tRNA synthetase-associated domain"/>
    <property type="match status" value="1"/>
</dbReference>
<dbReference type="RefSeq" id="WP_007018132.1">
    <property type="nucleotide sequence ID" value="NZ_CH724115.1"/>
</dbReference>